<name>A0A011VY71_RUMAL</name>
<feature type="transmembrane region" description="Helical" evidence="1">
    <location>
        <begin position="88"/>
        <end position="115"/>
    </location>
</feature>
<evidence type="ECO:0000313" key="2">
    <source>
        <dbReference type="EMBL" id="EXM40256.1"/>
    </source>
</evidence>
<protein>
    <submittedName>
        <fullName evidence="2">Uncharacterized protein</fullName>
    </submittedName>
</protein>
<reference evidence="2 3" key="1">
    <citation type="submission" date="2013-06" db="EMBL/GenBank/DDBJ databases">
        <title>Rumen cellulosomics: divergent fiber-degrading strategies revealed by comparative genome-wide analysis of six Ruminococcal strains.</title>
        <authorList>
            <person name="Dassa B."/>
            <person name="Borovok I."/>
            <person name="Lamed R."/>
            <person name="Flint H."/>
            <person name="Yeoman C.J."/>
            <person name="White B."/>
            <person name="Bayer E.A."/>
        </authorList>
    </citation>
    <scope>NUCLEOTIDE SEQUENCE [LARGE SCALE GENOMIC DNA]</scope>
    <source>
        <strain evidence="2 3">SY3</strain>
    </source>
</reference>
<keyword evidence="1" id="KW-0812">Transmembrane</keyword>
<comment type="caution">
    <text evidence="2">The sequence shown here is derived from an EMBL/GenBank/DDBJ whole genome shotgun (WGS) entry which is preliminary data.</text>
</comment>
<evidence type="ECO:0000256" key="1">
    <source>
        <dbReference type="SAM" id="Phobius"/>
    </source>
</evidence>
<dbReference type="PATRIC" id="fig|1341156.4.peg.1110"/>
<organism evidence="2 3">
    <name type="scientific">Ruminococcus albus SY3</name>
    <dbReference type="NCBI Taxonomy" id="1341156"/>
    <lineage>
        <taxon>Bacteria</taxon>
        <taxon>Bacillati</taxon>
        <taxon>Bacillota</taxon>
        <taxon>Clostridia</taxon>
        <taxon>Eubacteriales</taxon>
        <taxon>Oscillospiraceae</taxon>
        <taxon>Ruminococcus</taxon>
    </lineage>
</organism>
<feature type="transmembrane region" description="Helical" evidence="1">
    <location>
        <begin position="55"/>
        <end position="76"/>
    </location>
</feature>
<keyword evidence="1" id="KW-1133">Transmembrane helix</keyword>
<keyword evidence="1" id="KW-0472">Membrane</keyword>
<dbReference type="EMBL" id="JEOB01000002">
    <property type="protein sequence ID" value="EXM40256.1"/>
    <property type="molecule type" value="Genomic_DNA"/>
</dbReference>
<evidence type="ECO:0000313" key="3">
    <source>
        <dbReference type="Proteomes" id="UP000021369"/>
    </source>
</evidence>
<feature type="transmembrane region" description="Helical" evidence="1">
    <location>
        <begin position="21"/>
        <end position="43"/>
    </location>
</feature>
<keyword evidence="3" id="KW-1185">Reference proteome</keyword>
<feature type="transmembrane region" description="Helical" evidence="1">
    <location>
        <begin position="135"/>
        <end position="157"/>
    </location>
</feature>
<sequence>MPVRIKRPELKPREKSFCVSTLVCMVVSFLFTVELFTMLNRIVDTGSKVMTCGVFAGYLLFFAMCIVCLCKGAMAYKYEDSMSALGKSLIYTVLAVICLINLRFALSILFSAFGADEITEKIIGTDQKSFVQAQYTPWMAMLAGLLLADVIGIFSTLKLVKNQKR</sequence>
<dbReference type="AlphaFoldDB" id="A0A011VY71"/>
<proteinExistence type="predicted"/>
<gene>
    <name evidence="2" type="ORF">RASY3_09025</name>
</gene>
<dbReference type="RefSeq" id="WP_037287103.1">
    <property type="nucleotide sequence ID" value="NZ_JEOB01000002.1"/>
</dbReference>
<dbReference type="Proteomes" id="UP000021369">
    <property type="component" value="Unassembled WGS sequence"/>
</dbReference>
<accession>A0A011VY71</accession>
<dbReference type="OrthoDB" id="1820454at2"/>